<feature type="transmembrane region" description="Helical" evidence="8">
    <location>
        <begin position="84"/>
        <end position="105"/>
    </location>
</feature>
<evidence type="ECO:0000256" key="2">
    <source>
        <dbReference type="ARBA" id="ARBA00008017"/>
    </source>
</evidence>
<dbReference type="Gene3D" id="3.30.70.100">
    <property type="match status" value="1"/>
</dbReference>
<keyword evidence="4 8" id="KW-0812">Transmembrane</keyword>
<accession>A0ABD5U4U4</accession>
<protein>
    <submittedName>
        <fullName evidence="11">Mechanosensitive ion channel family protein</fullName>
    </submittedName>
</protein>
<evidence type="ECO:0000256" key="8">
    <source>
        <dbReference type="SAM" id="Phobius"/>
    </source>
</evidence>
<keyword evidence="5 8" id="KW-1133">Transmembrane helix</keyword>
<feature type="transmembrane region" description="Helical" evidence="8">
    <location>
        <begin position="126"/>
        <end position="146"/>
    </location>
</feature>
<feature type="domain" description="Mechanosensitive ion channel MscS" evidence="9">
    <location>
        <begin position="171"/>
        <end position="238"/>
    </location>
</feature>
<dbReference type="Gene3D" id="1.10.287.1260">
    <property type="match status" value="1"/>
</dbReference>
<dbReference type="InterPro" id="IPR023408">
    <property type="entry name" value="MscS_beta-dom_sf"/>
</dbReference>
<dbReference type="Pfam" id="PF00924">
    <property type="entry name" value="MS_channel_2nd"/>
    <property type="match status" value="1"/>
</dbReference>
<keyword evidence="6 8" id="KW-0472">Membrane</keyword>
<dbReference type="SUPFAM" id="SSF50182">
    <property type="entry name" value="Sm-like ribonucleoproteins"/>
    <property type="match status" value="1"/>
</dbReference>
<feature type="region of interest" description="Disordered" evidence="7">
    <location>
        <begin position="1"/>
        <end position="58"/>
    </location>
</feature>
<sequence>MAAQDGTNGSNASADGPADATNESANGTTGGGGATNESANESTWGPRIDGEAGATTPENNTAAETANALGEFLAQWLPVGLADAVSKFVLAVVIMVLAWYASKVINRLLGRRIARRFRRPSVSRTVLRLIRLVVMFFGFTTVLTVYEVQLGDIVLSVTVFTAVVGVILAPIVGSYISGIFVLADQPYEVGDMVEIVDQDVHGFVEDVTLRYTKIFTLDNTFVTIPNGSIRDRDVVNYSAEDPRTRLRLDVTVSYEDDVEAARRLLENAARDVDVVIDGGPDIRIGSARYPAAPTCYVNDFADHGVLLTLRFWVKEPYKLLTARSKILERVWDRQDDVDMTFPYPHSHLVFDETSGHLDVAVGEGGPGGRVADGDRRGTSDANPNGRGDARSDDPST</sequence>
<evidence type="ECO:0000256" key="6">
    <source>
        <dbReference type="ARBA" id="ARBA00023136"/>
    </source>
</evidence>
<evidence type="ECO:0000256" key="4">
    <source>
        <dbReference type="ARBA" id="ARBA00022692"/>
    </source>
</evidence>
<name>A0ABD5U4U4_9EURY</name>
<proteinExistence type="inferred from homology"/>
<dbReference type="InterPro" id="IPR011066">
    <property type="entry name" value="MscS_channel_C_sf"/>
</dbReference>
<dbReference type="PANTHER" id="PTHR30221:SF1">
    <property type="entry name" value="SMALL-CONDUCTANCE MECHANOSENSITIVE CHANNEL"/>
    <property type="match status" value="1"/>
</dbReference>
<feature type="region of interest" description="Disordered" evidence="7">
    <location>
        <begin position="359"/>
        <end position="396"/>
    </location>
</feature>
<dbReference type="SUPFAM" id="SSF82861">
    <property type="entry name" value="Mechanosensitive channel protein MscS (YggB), transmembrane region"/>
    <property type="match status" value="1"/>
</dbReference>
<reference evidence="11 12" key="1">
    <citation type="journal article" date="2019" name="Int. J. Syst. Evol. Microbiol.">
        <title>The Global Catalogue of Microorganisms (GCM) 10K type strain sequencing project: providing services to taxonomists for standard genome sequencing and annotation.</title>
        <authorList>
            <consortium name="The Broad Institute Genomics Platform"/>
            <consortium name="The Broad Institute Genome Sequencing Center for Infectious Disease"/>
            <person name="Wu L."/>
            <person name="Ma J."/>
        </authorList>
    </citation>
    <scope>NUCLEOTIDE SEQUENCE [LARGE SCALE GENOMIC DNA]</scope>
    <source>
        <strain evidence="11 12">PSRA2</strain>
    </source>
</reference>
<dbReference type="InterPro" id="IPR010920">
    <property type="entry name" value="LSM_dom_sf"/>
</dbReference>
<evidence type="ECO:0000313" key="11">
    <source>
        <dbReference type="EMBL" id="MFC6835409.1"/>
    </source>
</evidence>
<evidence type="ECO:0000256" key="7">
    <source>
        <dbReference type="SAM" id="MobiDB-lite"/>
    </source>
</evidence>
<dbReference type="Pfam" id="PF21082">
    <property type="entry name" value="MS_channel_3rd"/>
    <property type="match status" value="1"/>
</dbReference>
<dbReference type="SUPFAM" id="SSF82689">
    <property type="entry name" value="Mechanosensitive channel protein MscS (YggB), C-terminal domain"/>
    <property type="match status" value="1"/>
</dbReference>
<dbReference type="Proteomes" id="UP001596406">
    <property type="component" value="Unassembled WGS sequence"/>
</dbReference>
<dbReference type="Gene3D" id="2.30.30.60">
    <property type="match status" value="1"/>
</dbReference>
<evidence type="ECO:0000256" key="1">
    <source>
        <dbReference type="ARBA" id="ARBA00004651"/>
    </source>
</evidence>
<evidence type="ECO:0000259" key="9">
    <source>
        <dbReference type="Pfam" id="PF00924"/>
    </source>
</evidence>
<feature type="compositionally biased region" description="Polar residues" evidence="7">
    <location>
        <begin position="1"/>
        <end position="13"/>
    </location>
</feature>
<dbReference type="InterPro" id="IPR045275">
    <property type="entry name" value="MscS_archaea/bacteria_type"/>
</dbReference>
<comment type="subcellular location">
    <subcellularLocation>
        <location evidence="1">Cell membrane</location>
        <topology evidence="1">Multi-pass membrane protein</topology>
    </subcellularLocation>
</comment>
<feature type="compositionally biased region" description="Basic and acidic residues" evidence="7">
    <location>
        <begin position="387"/>
        <end position="396"/>
    </location>
</feature>
<dbReference type="GO" id="GO:0005886">
    <property type="term" value="C:plasma membrane"/>
    <property type="evidence" value="ECO:0007669"/>
    <property type="project" value="UniProtKB-SubCell"/>
</dbReference>
<evidence type="ECO:0000256" key="3">
    <source>
        <dbReference type="ARBA" id="ARBA00022475"/>
    </source>
</evidence>
<dbReference type="InterPro" id="IPR011014">
    <property type="entry name" value="MscS_channel_TM-2"/>
</dbReference>
<dbReference type="EMBL" id="JBHSXM010000001">
    <property type="protein sequence ID" value="MFC6835409.1"/>
    <property type="molecule type" value="Genomic_DNA"/>
</dbReference>
<keyword evidence="3" id="KW-1003">Cell membrane</keyword>
<keyword evidence="12" id="KW-1185">Reference proteome</keyword>
<comment type="similarity">
    <text evidence="2">Belongs to the MscS (TC 1.A.23) family.</text>
</comment>
<dbReference type="RefSeq" id="WP_304447110.1">
    <property type="nucleotide sequence ID" value="NZ_JARRAH010000001.1"/>
</dbReference>
<organism evidence="11 12">
    <name type="scientific">Halomarina ordinaria</name>
    <dbReference type="NCBI Taxonomy" id="3033939"/>
    <lineage>
        <taxon>Archaea</taxon>
        <taxon>Methanobacteriati</taxon>
        <taxon>Methanobacteriota</taxon>
        <taxon>Stenosarchaea group</taxon>
        <taxon>Halobacteria</taxon>
        <taxon>Halobacteriales</taxon>
        <taxon>Natronomonadaceae</taxon>
        <taxon>Halomarina</taxon>
    </lineage>
</organism>
<dbReference type="AlphaFoldDB" id="A0ABD5U4U4"/>
<dbReference type="InterPro" id="IPR006685">
    <property type="entry name" value="MscS_channel_2nd"/>
</dbReference>
<gene>
    <name evidence="11" type="ORF">ACFQHK_02675</name>
</gene>
<evidence type="ECO:0000259" key="10">
    <source>
        <dbReference type="Pfam" id="PF21082"/>
    </source>
</evidence>
<dbReference type="PANTHER" id="PTHR30221">
    <property type="entry name" value="SMALL-CONDUCTANCE MECHANOSENSITIVE CHANNEL"/>
    <property type="match status" value="1"/>
</dbReference>
<dbReference type="InterPro" id="IPR049278">
    <property type="entry name" value="MS_channel_C"/>
</dbReference>
<feature type="transmembrane region" description="Helical" evidence="8">
    <location>
        <begin position="158"/>
        <end position="183"/>
    </location>
</feature>
<evidence type="ECO:0000313" key="12">
    <source>
        <dbReference type="Proteomes" id="UP001596406"/>
    </source>
</evidence>
<comment type="caution">
    <text evidence="11">The sequence shown here is derived from an EMBL/GenBank/DDBJ whole genome shotgun (WGS) entry which is preliminary data.</text>
</comment>
<evidence type="ECO:0000256" key="5">
    <source>
        <dbReference type="ARBA" id="ARBA00022989"/>
    </source>
</evidence>
<feature type="domain" description="Mechanosensitive ion channel MscS C-terminal" evidence="10">
    <location>
        <begin position="247"/>
        <end position="332"/>
    </location>
</feature>